<dbReference type="PANTHER" id="PTHR43852:SF3">
    <property type="entry name" value="NUCLEOTIDYLTRANSFERASE"/>
    <property type="match status" value="1"/>
</dbReference>
<protein>
    <recommendedName>
        <fullName evidence="1">Polymerase beta nucleotidyltransferase domain-containing protein</fullName>
    </recommendedName>
</protein>
<name>A0A6V8QH12_9ACTN</name>
<dbReference type="SUPFAM" id="SSF81301">
    <property type="entry name" value="Nucleotidyltransferase"/>
    <property type="match status" value="1"/>
</dbReference>
<dbReference type="RefSeq" id="WP_176237915.1">
    <property type="nucleotide sequence ID" value="NZ_BLRZ01000024.1"/>
</dbReference>
<sequence length="147" mass="16469">MCSKIKTKELSKTLQQAAQKAFADYPIISAYLYGSQVRGRNLSPSDIDVAVYIDPEVFPLSLDVELGLCVRLEEASGLSNIDLRILNEAPLSFQGEVLRQGIEIYSADEGKRILFETHTLDAFLDYLPHLEKLRRAFLHSVAEKGIL</sequence>
<comment type="caution">
    <text evidence="2">The sequence shown here is derived from an EMBL/GenBank/DDBJ whole genome shotgun (WGS) entry which is preliminary data.</text>
</comment>
<dbReference type="PANTHER" id="PTHR43852">
    <property type="entry name" value="NUCLEOTIDYLTRANSFERASE"/>
    <property type="match status" value="1"/>
</dbReference>
<evidence type="ECO:0000259" key="1">
    <source>
        <dbReference type="Pfam" id="PF18765"/>
    </source>
</evidence>
<gene>
    <name evidence="2" type="ORF">HKBW3S47_00217</name>
</gene>
<reference evidence="2 3" key="1">
    <citation type="journal article" date="2020" name="Front. Microbiol.">
        <title>Single-cell genomics of novel Actinobacteria with the Wood-Ljungdahl pathway discovered in a serpentinizing system.</title>
        <authorList>
            <person name="Merino N."/>
            <person name="Kawai M."/>
            <person name="Boyd E.S."/>
            <person name="Colman D.R."/>
            <person name="McGlynn S.E."/>
            <person name="Nealson K.H."/>
            <person name="Kurokawa K."/>
            <person name="Hongoh Y."/>
        </authorList>
    </citation>
    <scope>NUCLEOTIDE SEQUENCE [LARGE SCALE GENOMIC DNA]</scope>
    <source>
        <strain evidence="2 3">S47</strain>
    </source>
</reference>
<dbReference type="NCBIfam" id="NF047752">
    <property type="entry name" value="MntA_antitoxin"/>
    <property type="match status" value="1"/>
</dbReference>
<accession>A0A6V8QH12</accession>
<dbReference type="EMBL" id="BLSD01000006">
    <property type="protein sequence ID" value="GFP38516.1"/>
    <property type="molecule type" value="Genomic_DNA"/>
</dbReference>
<dbReference type="InterPro" id="IPR052930">
    <property type="entry name" value="TA_antitoxin_MntA"/>
</dbReference>
<evidence type="ECO:0000313" key="2">
    <source>
        <dbReference type="EMBL" id="GFP38516.1"/>
    </source>
</evidence>
<dbReference type="AlphaFoldDB" id="A0A6V8QH12"/>
<dbReference type="Pfam" id="PF18765">
    <property type="entry name" value="Polbeta"/>
    <property type="match status" value="1"/>
</dbReference>
<evidence type="ECO:0000313" key="3">
    <source>
        <dbReference type="Proteomes" id="UP000569018"/>
    </source>
</evidence>
<dbReference type="CDD" id="cd05403">
    <property type="entry name" value="NT_KNTase_like"/>
    <property type="match status" value="1"/>
</dbReference>
<dbReference type="InterPro" id="IPR041633">
    <property type="entry name" value="Polbeta"/>
</dbReference>
<organism evidence="2 3">
    <name type="scientific">Candidatus Hakubella thermalkaliphila</name>
    <dbReference type="NCBI Taxonomy" id="2754717"/>
    <lineage>
        <taxon>Bacteria</taxon>
        <taxon>Bacillati</taxon>
        <taxon>Actinomycetota</taxon>
        <taxon>Actinomycetota incertae sedis</taxon>
        <taxon>Candidatus Hakubellales</taxon>
        <taxon>Candidatus Hakubellaceae</taxon>
        <taxon>Candidatus Hakubella</taxon>
    </lineage>
</organism>
<dbReference type="Gene3D" id="3.30.460.10">
    <property type="entry name" value="Beta Polymerase, domain 2"/>
    <property type="match status" value="1"/>
</dbReference>
<proteinExistence type="predicted"/>
<dbReference type="InterPro" id="IPR043519">
    <property type="entry name" value="NT_sf"/>
</dbReference>
<dbReference type="Proteomes" id="UP000569018">
    <property type="component" value="Unassembled WGS sequence"/>
</dbReference>
<feature type="domain" description="Polymerase beta nucleotidyltransferase" evidence="1">
    <location>
        <begin position="19"/>
        <end position="109"/>
    </location>
</feature>